<proteinExistence type="predicted"/>
<organism evidence="1 2">
    <name type="scientific">Gloeothece verrucosa (strain PCC 7822)</name>
    <name type="common">Cyanothece sp. (strain PCC 7822)</name>
    <dbReference type="NCBI Taxonomy" id="497965"/>
    <lineage>
        <taxon>Bacteria</taxon>
        <taxon>Bacillati</taxon>
        <taxon>Cyanobacteriota</taxon>
        <taxon>Cyanophyceae</taxon>
        <taxon>Oscillatoriophycideae</taxon>
        <taxon>Chroococcales</taxon>
        <taxon>Aphanothecaceae</taxon>
        <taxon>Gloeothece</taxon>
        <taxon>Gloeothece verrucosa</taxon>
    </lineage>
</organism>
<gene>
    <name evidence="1" type="ordered locus">Cyan7822_3876</name>
</gene>
<dbReference type="Pfam" id="PF09684">
    <property type="entry name" value="Tail_P2_I"/>
    <property type="match status" value="1"/>
</dbReference>
<dbReference type="STRING" id="497965.Cyan7822_3876"/>
<dbReference type="InterPro" id="IPR011748">
    <property type="entry name" value="Unchr_phage_tail-like"/>
</dbReference>
<dbReference type="NCBIfam" id="TIGR02242">
    <property type="entry name" value="tail_TIGR02242"/>
    <property type="match status" value="1"/>
</dbReference>
<dbReference type="InterPro" id="IPR006521">
    <property type="entry name" value="Tail_protein_I"/>
</dbReference>
<dbReference type="OrthoDB" id="370073at2"/>
<keyword evidence="2" id="KW-1185">Reference proteome</keyword>
<dbReference type="EMBL" id="CP002198">
    <property type="protein sequence ID" value="ADN15807.1"/>
    <property type="molecule type" value="Genomic_DNA"/>
</dbReference>
<sequence length="339" mass="39336">MTLVRSNSSLKVQLTPMRPLEATLKPQRMGFGDPVDSPTETDLLIYPGETSEMILQIANITQGVIATEIELRGNFPRDWMRIHAEGPSIFPHQQMWCGIYFDVPADFFEGNATWSEGKQPPLDYTCAIYIYYGNPEQTARACEIIEFKAYIRPHSIYLNFLPALYREVDLVGRLLKIFEQTFEPSVWMLEAMWAYLDPLTAPSSLLPFLAHWVGWELIPSLDPKKQRQLIRNAVTLYRWRGTRRGLRFYLHLYTELPLDEDIPEEGQKHICIEEPFGPGFILGESHLGRETVLGGGRCYHFIVRLRQQYRGQIDEALVRQIIEQEKPTWCTYELYIQSS</sequence>
<dbReference type="AlphaFoldDB" id="E0UJA4"/>
<evidence type="ECO:0000313" key="1">
    <source>
        <dbReference type="EMBL" id="ADN15807.1"/>
    </source>
</evidence>
<accession>E0UJA4</accession>
<dbReference type="KEGG" id="cyj:Cyan7822_3876"/>
<dbReference type="eggNOG" id="COG4385">
    <property type="taxonomic scope" value="Bacteria"/>
</dbReference>
<dbReference type="Proteomes" id="UP000008206">
    <property type="component" value="Chromosome"/>
</dbReference>
<reference evidence="2" key="1">
    <citation type="journal article" date="2011" name="MBio">
        <title>Novel metabolic attributes of the genus Cyanothece, comprising a group of unicellular nitrogen-fixing Cyanobacteria.</title>
        <authorList>
            <person name="Bandyopadhyay A."/>
            <person name="Elvitigala T."/>
            <person name="Welsh E."/>
            <person name="Stockel J."/>
            <person name="Liberton M."/>
            <person name="Min H."/>
            <person name="Sherman L.A."/>
            <person name="Pakrasi H.B."/>
        </authorList>
    </citation>
    <scope>NUCLEOTIDE SEQUENCE [LARGE SCALE GENOMIC DNA]</scope>
    <source>
        <strain evidence="2">PCC 7822</strain>
    </source>
</reference>
<dbReference type="RefSeq" id="WP_013323875.1">
    <property type="nucleotide sequence ID" value="NC_014501.1"/>
</dbReference>
<name>E0UJA4_GLOV7</name>
<evidence type="ECO:0000313" key="2">
    <source>
        <dbReference type="Proteomes" id="UP000008206"/>
    </source>
</evidence>
<protein>
    <submittedName>
        <fullName evidence="1">Phage tail protein</fullName>
    </submittedName>
</protein>
<dbReference type="HOGENOM" id="CLU_040282_0_0_3"/>